<dbReference type="Proteomes" id="UP000466442">
    <property type="component" value="Linkage Group LG12"/>
</dbReference>
<organism evidence="2 3">
    <name type="scientific">Apolygus lucorum</name>
    <name type="common">Small green plant bug</name>
    <name type="synonym">Lygocoris lucorum</name>
    <dbReference type="NCBI Taxonomy" id="248454"/>
    <lineage>
        <taxon>Eukaryota</taxon>
        <taxon>Metazoa</taxon>
        <taxon>Ecdysozoa</taxon>
        <taxon>Arthropoda</taxon>
        <taxon>Hexapoda</taxon>
        <taxon>Insecta</taxon>
        <taxon>Pterygota</taxon>
        <taxon>Neoptera</taxon>
        <taxon>Paraneoptera</taxon>
        <taxon>Hemiptera</taxon>
        <taxon>Heteroptera</taxon>
        <taxon>Panheteroptera</taxon>
        <taxon>Cimicomorpha</taxon>
        <taxon>Miridae</taxon>
        <taxon>Mirini</taxon>
        <taxon>Apolygus</taxon>
    </lineage>
</organism>
<dbReference type="InterPro" id="IPR001969">
    <property type="entry name" value="Aspartic_peptidase_AS"/>
</dbReference>
<keyword evidence="3" id="KW-1185">Reference proteome</keyword>
<evidence type="ECO:0000313" key="2">
    <source>
        <dbReference type="EMBL" id="KAF6201668.1"/>
    </source>
</evidence>
<dbReference type="PROSITE" id="PS00141">
    <property type="entry name" value="ASP_PROTEASE"/>
    <property type="match status" value="1"/>
</dbReference>
<evidence type="ECO:0000256" key="1">
    <source>
        <dbReference type="SAM" id="MobiDB-lite"/>
    </source>
</evidence>
<dbReference type="PANTHER" id="PTHR47331:SF1">
    <property type="entry name" value="GAG-LIKE PROTEIN"/>
    <property type="match status" value="1"/>
</dbReference>
<dbReference type="GO" id="GO:0004190">
    <property type="term" value="F:aspartic-type endopeptidase activity"/>
    <property type="evidence" value="ECO:0007669"/>
    <property type="project" value="InterPro"/>
</dbReference>
<gene>
    <name evidence="2" type="ORF">GE061_004062</name>
</gene>
<proteinExistence type="predicted"/>
<dbReference type="InterPro" id="IPR021109">
    <property type="entry name" value="Peptidase_aspartic_dom_sf"/>
</dbReference>
<dbReference type="Pfam" id="PF13650">
    <property type="entry name" value="Asp_protease_2"/>
    <property type="match status" value="1"/>
</dbReference>
<dbReference type="Pfam" id="PF03564">
    <property type="entry name" value="DUF1759"/>
    <property type="match status" value="1"/>
</dbReference>
<accession>A0A8S9WZW6</accession>
<dbReference type="AlphaFoldDB" id="A0A8S9WZW6"/>
<evidence type="ECO:0000313" key="3">
    <source>
        <dbReference type="Proteomes" id="UP000466442"/>
    </source>
</evidence>
<dbReference type="Gene3D" id="2.40.70.10">
    <property type="entry name" value="Acid Proteases"/>
    <property type="match status" value="1"/>
</dbReference>
<dbReference type="PANTHER" id="PTHR47331">
    <property type="entry name" value="PHD-TYPE DOMAIN-CONTAINING PROTEIN"/>
    <property type="match status" value="1"/>
</dbReference>
<evidence type="ECO:0008006" key="4">
    <source>
        <dbReference type="Google" id="ProtNLM"/>
    </source>
</evidence>
<dbReference type="GO" id="GO:0006508">
    <property type="term" value="P:proteolysis"/>
    <property type="evidence" value="ECO:0007669"/>
    <property type="project" value="InterPro"/>
</dbReference>
<dbReference type="InterPro" id="IPR005312">
    <property type="entry name" value="DUF1759"/>
</dbReference>
<protein>
    <recommendedName>
        <fullName evidence="4">Peptidase aspartic putative domain-containing protein</fullName>
    </recommendedName>
</protein>
<feature type="compositionally biased region" description="Basic and acidic residues" evidence="1">
    <location>
        <begin position="326"/>
        <end position="337"/>
    </location>
</feature>
<dbReference type="OrthoDB" id="6629255at2759"/>
<comment type="caution">
    <text evidence="2">The sequence shown here is derived from an EMBL/GenBank/DDBJ whole genome shotgun (WGS) entry which is preliminary data.</text>
</comment>
<name>A0A8S9WZW6_APOLU</name>
<sequence length="544" mass="61950">MDITRLKAERSQVRRLSSSSATKLFILLDEQEPKLPAVLEAFSRLEDKSNCLFFLDRQVSDAFFAQVGKDFEEDDLVNEYDSVEKYRDVWMSACVRKDLITKPIAPPSEVPFSVASGGDKQSFFRLPKLELRFFDIKPKPWISFWACFRKIHERFDLDGEDKFQLLLRMAKEGTPARELLNSFPPSSDNYEKAVTLLKNRFGRDELLVELYVRELLNLVLMQSRGKTSISLSQLFDRLETQLMALESQGVASEKYASMLYPMVESSLPEAVLREWERKRVKSDKGLLLEAAERMAELRLFLKAEVESEERLSLARNSFSSSAKSTPIDKQEKGRKLDNTTPKVSTVADLVHFQTHSNLERCLFCGGDHPGQFCFRARQLNVTSKFDLLKSKKICFRCLTTFHGKKPCKVKLSCMICTKQHATVMCPTLKTEEPPQKAADSDVDLNNVDLNCSNIDCAPVLMQTLKVHLRGADGLTARLLIDTGSQRSYITAKLAKELGLQPLKVEKLVHVLFGGDRTELKTHSYYKVHLQSTTSNFASFRSFGF</sequence>
<dbReference type="EMBL" id="WIXP02000012">
    <property type="protein sequence ID" value="KAF6201668.1"/>
    <property type="molecule type" value="Genomic_DNA"/>
</dbReference>
<feature type="region of interest" description="Disordered" evidence="1">
    <location>
        <begin position="320"/>
        <end position="340"/>
    </location>
</feature>
<reference evidence="2" key="1">
    <citation type="journal article" date="2021" name="Mol. Ecol. Resour.">
        <title>Apolygus lucorum genome provides insights into omnivorousness and mesophyll feeding.</title>
        <authorList>
            <person name="Liu Y."/>
            <person name="Liu H."/>
            <person name="Wang H."/>
            <person name="Huang T."/>
            <person name="Liu B."/>
            <person name="Yang B."/>
            <person name="Yin L."/>
            <person name="Li B."/>
            <person name="Zhang Y."/>
            <person name="Zhang S."/>
            <person name="Jiang F."/>
            <person name="Zhang X."/>
            <person name="Ren Y."/>
            <person name="Wang B."/>
            <person name="Wang S."/>
            <person name="Lu Y."/>
            <person name="Wu K."/>
            <person name="Fan W."/>
            <person name="Wang G."/>
        </authorList>
    </citation>
    <scope>NUCLEOTIDE SEQUENCE</scope>
    <source>
        <strain evidence="2">12Hb</strain>
    </source>
</reference>